<protein>
    <submittedName>
        <fullName evidence="3">T9SS type A sorting domain-containing protein</fullName>
    </submittedName>
</protein>
<evidence type="ECO:0000259" key="2">
    <source>
        <dbReference type="Pfam" id="PF18962"/>
    </source>
</evidence>
<dbReference type="InterPro" id="IPR013783">
    <property type="entry name" value="Ig-like_fold"/>
</dbReference>
<feature type="region of interest" description="Disordered" evidence="1">
    <location>
        <begin position="885"/>
        <end position="919"/>
    </location>
</feature>
<keyword evidence="4" id="KW-1185">Reference proteome</keyword>
<dbReference type="EMBL" id="JADWYK010000001">
    <property type="protein sequence ID" value="MBG8551963.1"/>
    <property type="molecule type" value="Genomic_DNA"/>
</dbReference>
<accession>A0ABS0KVR5</accession>
<dbReference type="NCBIfam" id="TIGR04183">
    <property type="entry name" value="Por_Secre_tail"/>
    <property type="match status" value="1"/>
</dbReference>
<dbReference type="RefSeq" id="WP_196953023.1">
    <property type="nucleotide sequence ID" value="NZ_JADWYK010000001.1"/>
</dbReference>
<reference evidence="3 4" key="1">
    <citation type="submission" date="2020-11" db="EMBL/GenBank/DDBJ databases">
        <title>Hymenobacter sp.</title>
        <authorList>
            <person name="Kim M.K."/>
        </authorList>
    </citation>
    <scope>NUCLEOTIDE SEQUENCE [LARGE SCALE GENOMIC DNA]</scope>
    <source>
        <strain evidence="3 4">BT594</strain>
    </source>
</reference>
<feature type="region of interest" description="Disordered" evidence="1">
    <location>
        <begin position="439"/>
        <end position="463"/>
    </location>
</feature>
<name>A0ABS0KVR5_9BACT</name>
<evidence type="ECO:0000256" key="1">
    <source>
        <dbReference type="SAM" id="MobiDB-lite"/>
    </source>
</evidence>
<feature type="domain" description="Secretion system C-terminal sorting" evidence="2">
    <location>
        <begin position="1094"/>
        <end position="1163"/>
    </location>
</feature>
<dbReference type="Proteomes" id="UP000601099">
    <property type="component" value="Unassembled WGS sequence"/>
</dbReference>
<sequence length="1165" mass="121633">MKNSYNRSKSASQWAKAWVFLLALFSLPSLGWGQTFTETMGTTAGSRQTVASYYAANGFSNDNEKGFVYSGSAVTATAASSTGYTGASGSISIFFGPATSAQDPGTPPYNFQIANINTTGISGYRGLTFGLFAPSGSSISTLNTQFKVAYSTDGVAYTDVAYTALTTNTNSNASVNNGFAWNQYTLSSEVPSAANLRLRFTRQSGTSLYRLDDVALASMTPTLTVSPGAVAFADDVTVGSTSTETQTFTFTGQNLTADVALTLGSTANFVISKTGANGTFISGPLSYTIAEATGTHTVYVKFAPTVIGDPLTTNITASGGGVTSAASTRRVTVSGTSVPAPPTVDIVQTSLAFSNTQVGSASTPQSLTVTGANLTGTVVVSSGSDDFELLNPATGTYTTSDIVLNSGGASSLNTTVQVRFAPKNNVVAPELRSSIVSVSTAGSDDTDEAAVSGTATPQPPGPNVYANPSTIAFGDVSGTGSAEPDESFVVGGSNLTAPIVLTRSNSAIQFRVAGSGAYTNNASITLTPVNGTVPATTIQVRLRTVPNGPFTGNITASSTGAPNAVVQITANNPFTGTNTNTSVQALTTNSQGVPFLPIFSTVLGRPSRSASYKITGENLVRPITVTAPANFQISKDSLFTGISSSTSANGNTLTYAPVNGYIAATRVYVRYNPTEQAQHSENTSNFSSPATEVLASVRGNSEPTITISGDFTFETKVVINQFSAAKTYQLFAERVLAPITISVQPDASDSYNASQTPQFQISLDGITYFTSLVVTPNQVTASVDRPLYVRYAPTRVGNPLSKLRYKSSDTGPTTINFVNTANPVQSSLSGFGLALEPTLRTQFVASRTSDGASASVNFFFPAGVTDPEAAGYGKLRMVVVSENPTLLAPGQNPSDGTDYSPGTLGYKSGSKLPPNPTPAPGVTDPNFYVVYASTTGSATFNGLDPAKDYYIFVFDYNSNNPGVNTIQGGAANFLVPSEQETIQGILIESPLPVTLTAFSAKAANKQVNLSWTTATEVNNKGFEVQRSADGKTFLTIDFVAGNGSSTNKHEYKSTDKNPLSGTSYYRLKQVDLDGQFAYSEVKTVVNGAAGALSVYPNPVQNNVTITLPITAQNARVQVLDLAGRVVLTRTLSADGNLQLSELQRGTYLVRVEQGNQAWTQKIVKQ</sequence>
<evidence type="ECO:0000313" key="3">
    <source>
        <dbReference type="EMBL" id="MBG8551963.1"/>
    </source>
</evidence>
<dbReference type="Gene3D" id="2.60.40.10">
    <property type="entry name" value="Immunoglobulins"/>
    <property type="match status" value="1"/>
</dbReference>
<dbReference type="Pfam" id="PF18962">
    <property type="entry name" value="Por_Secre_tail"/>
    <property type="match status" value="1"/>
</dbReference>
<gene>
    <name evidence="3" type="ORF">I5L79_00300</name>
</gene>
<organism evidence="3 4">
    <name type="scientific">Hymenobacter guriensis</name>
    <dbReference type="NCBI Taxonomy" id="2793065"/>
    <lineage>
        <taxon>Bacteria</taxon>
        <taxon>Pseudomonadati</taxon>
        <taxon>Bacteroidota</taxon>
        <taxon>Cytophagia</taxon>
        <taxon>Cytophagales</taxon>
        <taxon>Hymenobacteraceae</taxon>
        <taxon>Hymenobacter</taxon>
    </lineage>
</organism>
<comment type="caution">
    <text evidence="3">The sequence shown here is derived from an EMBL/GenBank/DDBJ whole genome shotgun (WGS) entry which is preliminary data.</text>
</comment>
<proteinExistence type="predicted"/>
<dbReference type="InterPro" id="IPR026444">
    <property type="entry name" value="Secre_tail"/>
</dbReference>
<evidence type="ECO:0000313" key="4">
    <source>
        <dbReference type="Proteomes" id="UP000601099"/>
    </source>
</evidence>